<feature type="domain" description="KANL3/Tex30 alpha/beta hydrolase-like" evidence="2">
    <location>
        <begin position="79"/>
        <end position="236"/>
    </location>
</feature>
<dbReference type="PANTHER" id="PTHR13136">
    <property type="entry name" value="TESTIS DEVELOPMENT PROTEIN PRTD"/>
    <property type="match status" value="1"/>
</dbReference>
<dbReference type="EMBL" id="FRCS01000005">
    <property type="protein sequence ID" value="SHN32637.1"/>
    <property type="molecule type" value="Genomic_DNA"/>
</dbReference>
<dbReference type="InterPro" id="IPR046879">
    <property type="entry name" value="KANL3/Tex30_Abhydrolase"/>
</dbReference>
<evidence type="ECO:0000259" key="2">
    <source>
        <dbReference type="Pfam" id="PF20408"/>
    </source>
</evidence>
<keyword evidence="4" id="KW-1185">Reference proteome</keyword>
<dbReference type="STRING" id="134849.SAMN05443668_10560"/>
<dbReference type="InterPro" id="IPR026555">
    <property type="entry name" value="NSL3/Tex30"/>
</dbReference>
<dbReference type="PANTHER" id="PTHR13136:SF11">
    <property type="entry name" value="TESTIS-EXPRESSED PROTEIN 30"/>
    <property type="match status" value="1"/>
</dbReference>
<dbReference type="Gene3D" id="3.40.50.1820">
    <property type="entry name" value="alpha/beta hydrolase"/>
    <property type="match status" value="1"/>
</dbReference>
<dbReference type="AlphaFoldDB" id="A0A1M7QMW6"/>
<accession>A0A1M7QMW6</accession>
<feature type="compositionally biased region" description="Basic and acidic residues" evidence="1">
    <location>
        <begin position="1"/>
        <end position="30"/>
    </location>
</feature>
<dbReference type="RefSeq" id="WP_218617598.1">
    <property type="nucleotide sequence ID" value="NZ_FRCS01000005.1"/>
</dbReference>
<gene>
    <name evidence="3" type="ORF">SAMN05443668_10560</name>
</gene>
<sequence>MAESDRSGRRTDLVHERDTRAVGTRGHDPARYVGQVSPASLTRGEPLGEPAGGLLLDVPTRRGPARVLLERPSGPAGSLLVLGHGAGGDVDAPDLAAVTAAAVAAGVAVARVTQPYRVAGRRAPAPANHLDEAWLDVVPVVRDAVPGCPLVVGGRSSGARVACRTAAELDAAAVVALAFPTHPPGKPERTRVDELPRDRPTLVLNGDRDPFGVPPVVGDMTLHVLPGADHGLKKAVEAVAELVVAWLRARTWAD</sequence>
<evidence type="ECO:0000313" key="3">
    <source>
        <dbReference type="EMBL" id="SHN32637.1"/>
    </source>
</evidence>
<dbReference type="Pfam" id="PF20408">
    <property type="entry name" value="Abhydrolase_11"/>
    <property type="match status" value="1"/>
</dbReference>
<protein>
    <recommendedName>
        <fullName evidence="2">KANL3/Tex30 alpha/beta hydrolase-like domain-containing protein</fullName>
    </recommendedName>
</protein>
<organism evidence="3 4">
    <name type="scientific">Cryptosporangium aurantiacum</name>
    <dbReference type="NCBI Taxonomy" id="134849"/>
    <lineage>
        <taxon>Bacteria</taxon>
        <taxon>Bacillati</taxon>
        <taxon>Actinomycetota</taxon>
        <taxon>Actinomycetes</taxon>
        <taxon>Cryptosporangiales</taxon>
        <taxon>Cryptosporangiaceae</taxon>
        <taxon>Cryptosporangium</taxon>
    </lineage>
</organism>
<reference evidence="3 4" key="1">
    <citation type="submission" date="2016-11" db="EMBL/GenBank/DDBJ databases">
        <authorList>
            <person name="Jaros S."/>
            <person name="Januszkiewicz K."/>
            <person name="Wedrychowicz H."/>
        </authorList>
    </citation>
    <scope>NUCLEOTIDE SEQUENCE [LARGE SCALE GENOMIC DNA]</scope>
    <source>
        <strain evidence="3 4">DSM 46144</strain>
    </source>
</reference>
<dbReference type="InterPro" id="IPR029058">
    <property type="entry name" value="AB_hydrolase_fold"/>
</dbReference>
<dbReference type="SUPFAM" id="SSF53474">
    <property type="entry name" value="alpha/beta-Hydrolases"/>
    <property type="match status" value="1"/>
</dbReference>
<evidence type="ECO:0000313" key="4">
    <source>
        <dbReference type="Proteomes" id="UP000184440"/>
    </source>
</evidence>
<dbReference type="Proteomes" id="UP000184440">
    <property type="component" value="Unassembled WGS sequence"/>
</dbReference>
<proteinExistence type="predicted"/>
<evidence type="ECO:0000256" key="1">
    <source>
        <dbReference type="SAM" id="MobiDB-lite"/>
    </source>
</evidence>
<name>A0A1M7QMW6_9ACTN</name>
<feature type="region of interest" description="Disordered" evidence="1">
    <location>
        <begin position="1"/>
        <end position="33"/>
    </location>
</feature>